<organism evidence="2">
    <name type="scientific">Rhizophora mucronata</name>
    <name type="common">Asiatic mangrove</name>
    <dbReference type="NCBI Taxonomy" id="61149"/>
    <lineage>
        <taxon>Eukaryota</taxon>
        <taxon>Viridiplantae</taxon>
        <taxon>Streptophyta</taxon>
        <taxon>Embryophyta</taxon>
        <taxon>Tracheophyta</taxon>
        <taxon>Spermatophyta</taxon>
        <taxon>Magnoliopsida</taxon>
        <taxon>eudicotyledons</taxon>
        <taxon>Gunneridae</taxon>
        <taxon>Pentapetalae</taxon>
        <taxon>rosids</taxon>
        <taxon>fabids</taxon>
        <taxon>Malpighiales</taxon>
        <taxon>Rhizophoraceae</taxon>
        <taxon>Rhizophora</taxon>
    </lineage>
</organism>
<accession>A0A2P2L6A9</accession>
<reference evidence="2" key="1">
    <citation type="submission" date="2018-02" db="EMBL/GenBank/DDBJ databases">
        <title>Rhizophora mucronata_Transcriptome.</title>
        <authorList>
            <person name="Meera S.P."/>
            <person name="Sreeshan A."/>
            <person name="Augustine A."/>
        </authorList>
    </citation>
    <scope>NUCLEOTIDE SEQUENCE</scope>
    <source>
        <tissue evidence="2">Leaf</tissue>
    </source>
</reference>
<protein>
    <submittedName>
        <fullName evidence="2">Uncharacterized protein MANES_09G026800</fullName>
    </submittedName>
</protein>
<keyword evidence="1" id="KW-1133">Transmembrane helix</keyword>
<evidence type="ECO:0000256" key="1">
    <source>
        <dbReference type="SAM" id="Phobius"/>
    </source>
</evidence>
<dbReference type="AlphaFoldDB" id="A0A2P2L6A9"/>
<keyword evidence="1" id="KW-0472">Membrane</keyword>
<keyword evidence="1" id="KW-0812">Transmembrane</keyword>
<name>A0A2P2L6A9_RHIMU</name>
<proteinExistence type="predicted"/>
<sequence length="74" mass="8825">MLPTRRKQQNSSFGNTCTCLPYYSQINIDEQKIRYCLIYEILQSMLLGYLIMYTTVVPFYLLQPFKHILHPFSV</sequence>
<feature type="transmembrane region" description="Helical" evidence="1">
    <location>
        <begin position="41"/>
        <end position="62"/>
    </location>
</feature>
<evidence type="ECO:0000313" key="2">
    <source>
        <dbReference type="EMBL" id="MBX13509.1"/>
    </source>
</evidence>
<dbReference type="EMBL" id="GGEC01033025">
    <property type="protein sequence ID" value="MBX13509.1"/>
    <property type="molecule type" value="Transcribed_RNA"/>
</dbReference>